<dbReference type="SMART" id="SM00129">
    <property type="entry name" value="KISc"/>
    <property type="match status" value="1"/>
</dbReference>
<proteinExistence type="inferred from homology"/>
<feature type="compositionally biased region" description="Polar residues" evidence="7">
    <location>
        <begin position="1166"/>
        <end position="1182"/>
    </location>
</feature>
<dbReference type="Proteomes" id="UP000694890">
    <property type="component" value="Linkage group LG13"/>
</dbReference>
<keyword evidence="6" id="KW-0175">Coiled coil</keyword>
<dbReference type="KEGG" id="lcf:108878247"/>
<comment type="similarity">
    <text evidence="5">Belongs to the TRAFAC class myosin-kinesin ATPase superfamily. Kinesin family.</text>
</comment>
<feature type="region of interest" description="Disordered" evidence="7">
    <location>
        <begin position="808"/>
        <end position="832"/>
    </location>
</feature>
<dbReference type="SUPFAM" id="SSF52540">
    <property type="entry name" value="P-loop containing nucleoside triphosphate hydrolases"/>
    <property type="match status" value="1"/>
</dbReference>
<dbReference type="PANTHER" id="PTHR47969:SF25">
    <property type="entry name" value="KINESIN MOTOR DOMAIN-CONTAINING PROTEIN"/>
    <property type="match status" value="1"/>
</dbReference>
<name>A0AAJ7LID4_LATCA</name>
<feature type="coiled-coil region" evidence="6">
    <location>
        <begin position="485"/>
        <end position="551"/>
    </location>
</feature>
<feature type="compositionally biased region" description="Basic and acidic residues" evidence="7">
    <location>
        <begin position="1155"/>
        <end position="1165"/>
    </location>
</feature>
<evidence type="ECO:0000313" key="9">
    <source>
        <dbReference type="Proteomes" id="UP000694890"/>
    </source>
</evidence>
<comment type="subcellular location">
    <subcellularLocation>
        <location evidence="1">Cytoplasm</location>
        <location evidence="1">Cytoskeleton</location>
    </subcellularLocation>
</comment>
<feature type="compositionally biased region" description="Polar residues" evidence="7">
    <location>
        <begin position="808"/>
        <end position="828"/>
    </location>
</feature>
<keyword evidence="2 5" id="KW-0547">Nucleotide-binding</keyword>
<evidence type="ECO:0000256" key="2">
    <source>
        <dbReference type="ARBA" id="ARBA00022741"/>
    </source>
</evidence>
<keyword evidence="4" id="KW-0206">Cytoskeleton</keyword>
<feature type="region of interest" description="Disordered" evidence="7">
    <location>
        <begin position="673"/>
        <end position="729"/>
    </location>
</feature>
<feature type="region of interest" description="Disordered" evidence="7">
    <location>
        <begin position="386"/>
        <end position="420"/>
    </location>
</feature>
<gene>
    <name evidence="10" type="primary">LOC108878247</name>
</gene>
<dbReference type="Pfam" id="PF00225">
    <property type="entry name" value="Kinesin"/>
    <property type="match status" value="1"/>
</dbReference>
<organism evidence="9 10">
    <name type="scientific">Lates calcarifer</name>
    <name type="common">Barramundi</name>
    <name type="synonym">Holocentrus calcarifer</name>
    <dbReference type="NCBI Taxonomy" id="8187"/>
    <lineage>
        <taxon>Eukaryota</taxon>
        <taxon>Metazoa</taxon>
        <taxon>Chordata</taxon>
        <taxon>Craniata</taxon>
        <taxon>Vertebrata</taxon>
        <taxon>Euteleostomi</taxon>
        <taxon>Actinopterygii</taxon>
        <taxon>Neopterygii</taxon>
        <taxon>Teleostei</taxon>
        <taxon>Neoteleostei</taxon>
        <taxon>Acanthomorphata</taxon>
        <taxon>Carangaria</taxon>
        <taxon>Carangaria incertae sedis</taxon>
        <taxon>Centropomidae</taxon>
        <taxon>Lates</taxon>
    </lineage>
</organism>
<dbReference type="InterPro" id="IPR036961">
    <property type="entry name" value="Kinesin_motor_dom_sf"/>
</dbReference>
<feature type="coiled-coil region" evidence="6">
    <location>
        <begin position="855"/>
        <end position="882"/>
    </location>
</feature>
<keyword evidence="5" id="KW-0505">Motor protein</keyword>
<dbReference type="InterPro" id="IPR001752">
    <property type="entry name" value="Kinesin_motor_dom"/>
</dbReference>
<dbReference type="InterPro" id="IPR027640">
    <property type="entry name" value="Kinesin-like_fam"/>
</dbReference>
<dbReference type="PANTHER" id="PTHR47969">
    <property type="entry name" value="CHROMOSOME-ASSOCIATED KINESIN KIF4A-RELATED"/>
    <property type="match status" value="1"/>
</dbReference>
<evidence type="ECO:0000256" key="7">
    <source>
        <dbReference type="SAM" id="MobiDB-lite"/>
    </source>
</evidence>
<feature type="compositionally biased region" description="Polar residues" evidence="7">
    <location>
        <begin position="692"/>
        <end position="709"/>
    </location>
</feature>
<evidence type="ECO:0000256" key="6">
    <source>
        <dbReference type="SAM" id="Coils"/>
    </source>
</evidence>
<keyword evidence="3 5" id="KW-0067">ATP-binding</keyword>
<dbReference type="InterPro" id="IPR027417">
    <property type="entry name" value="P-loop_NTPase"/>
</dbReference>
<dbReference type="GO" id="GO:0003777">
    <property type="term" value="F:microtubule motor activity"/>
    <property type="evidence" value="ECO:0007669"/>
    <property type="project" value="InterPro"/>
</dbReference>
<feature type="binding site" evidence="5">
    <location>
        <begin position="84"/>
        <end position="91"/>
    </location>
    <ligand>
        <name>ATP</name>
        <dbReference type="ChEBI" id="CHEBI:30616"/>
    </ligand>
</feature>
<dbReference type="GO" id="GO:0051231">
    <property type="term" value="P:spindle elongation"/>
    <property type="evidence" value="ECO:0007669"/>
    <property type="project" value="TreeGrafter"/>
</dbReference>
<feature type="compositionally biased region" description="Basic and acidic residues" evidence="7">
    <location>
        <begin position="386"/>
        <end position="396"/>
    </location>
</feature>
<keyword evidence="4" id="KW-0963">Cytoplasm</keyword>
<dbReference type="GO" id="GO:0005524">
    <property type="term" value="F:ATP binding"/>
    <property type="evidence" value="ECO:0007669"/>
    <property type="project" value="UniProtKB-UniRule"/>
</dbReference>
<dbReference type="PROSITE" id="PS50067">
    <property type="entry name" value="KINESIN_MOTOR_2"/>
    <property type="match status" value="1"/>
</dbReference>
<reference evidence="10" key="1">
    <citation type="submission" date="2025-08" db="UniProtKB">
        <authorList>
            <consortium name="RefSeq"/>
        </authorList>
    </citation>
    <scope>IDENTIFICATION</scope>
    <source>
        <tissue evidence="10">Brain</tissue>
    </source>
</reference>
<dbReference type="GO" id="GO:0005875">
    <property type="term" value="C:microtubule associated complex"/>
    <property type="evidence" value="ECO:0007669"/>
    <property type="project" value="TreeGrafter"/>
</dbReference>
<evidence type="ECO:0000256" key="3">
    <source>
        <dbReference type="ARBA" id="ARBA00022840"/>
    </source>
</evidence>
<dbReference type="PROSITE" id="PS00411">
    <property type="entry name" value="KINESIN_MOTOR_1"/>
    <property type="match status" value="1"/>
</dbReference>
<evidence type="ECO:0000256" key="4">
    <source>
        <dbReference type="ARBA" id="ARBA00023212"/>
    </source>
</evidence>
<evidence type="ECO:0000313" key="10">
    <source>
        <dbReference type="RefSeq" id="XP_018524257.1"/>
    </source>
</evidence>
<dbReference type="GO" id="GO:0007018">
    <property type="term" value="P:microtubule-based movement"/>
    <property type="evidence" value="ECO:0007669"/>
    <property type="project" value="InterPro"/>
</dbReference>
<accession>A0AAJ7LID4</accession>
<dbReference type="RefSeq" id="XP_018524257.1">
    <property type="nucleotide sequence ID" value="XM_018668741.2"/>
</dbReference>
<feature type="coiled-coil region" evidence="6">
    <location>
        <begin position="931"/>
        <end position="958"/>
    </location>
</feature>
<feature type="region of interest" description="Disordered" evidence="7">
    <location>
        <begin position="1152"/>
        <end position="1189"/>
    </location>
</feature>
<sequence length="1324" mass="150419">MSEVFVRVAVRIRPLLPKEVLHNHQVCVRMVPGSAEVMLGSDRLFSFDHAFGPTASQDEVYESCVQPLVESLVDGYNATVFCYGQTGSGKTYTLGGGSLDEDGGIIDCVAQDVFSLLGEKEKHSDGVEATVRVSYMELYREELRDLLELHTVHKELHIREDEKGNTVVVGAKEVVVTSPEELLNILETGNALRHTGTTGMNEHSSRSHTILTLQLIQCCHNNKSSLKSIRSSKLCLVDLAGSERAGKTGNTGTRLKESVYINTGLLALGNVIRALSDPARNRRGNNCNSAHIPYRDAKITRLLRDALGGTAHTLMVACVSPSHHSVAETLSVLQFASKARHIRNRPGATQTEVKSCSTAWDPGEARLGELEYEVQTLREILKEKEKEMEMQRERTGGRAGEGESSQMKISEPDQKMTQEEPSQYAFLAQEAAVLLADISGLSPSQSFRLRLQDWQERLTAVNNALQIDDKDCSEGDGEKPNHCTILKLREELNKCQEALNVDEQLLEQKDAELRQVQKDVDKLLQESKTHLQALEEEKERNRIQTEQLVEQQILIDRLRSDLMTFRGAPSGAAVEAVASGNSGKRPHSVPLIRHSCGPGPPRRIHSSPPAYSLERVMAAFKMRGHLLLAELEEKDEVYCPFIKQQAESKDRGQEKEEEDNNCVSKMPFRRSLNRTWTNREKKSALKEKNIGLDQTSNGNPSVKQPQRATGNKENHGNQSHMRKARLRASVTQRRIQDLSVNMRMQEELIKELDKTDKEIEVVDRHSSHRRDGREAGMLARLSMQSRQVRAEVYRSLQHMRLQRAQLETSLRQQRQTTDNNKELSQNGVQRAGDLTVCESNDQEESEEQLCDSSWLEQEEERVLQKRAELQELEEELRRREEVVLRREACLQQKNKLEIKMLRSSQALSQDLLRVSMRLESVEEHLQSSSNARRTGVTVEELEKERDMLKKRRDTLDAQLKENRVLTVEEEHSLLQLEEAIEALDAALEFKNRFIQDKQKKLSVTDPSSCQSQNNELAQLCDVIRKLKKLSPPEASELLVKYFNKVVCLREAERHFRLRCEELELQAGEQEEVLREMEAAMQRLALDADRRLTQQHRDHQNNIQILLQRLQEGGSGEPREAIQDRLQHLEKELFFYKSSSRQLKKKLRELFSGAQHPDDQPSHKQDNTQSHNIQIDTSTNKSQTHTEEVQTRTHIAPTYTKIHAEQADQKTQSHSHMKKHAHQTPCLSLSSDLQAHKKTRMLEYNQICTQSQGRNERGAGHCGESSEMTPVRLCRRELRQISPADLQVSGSLVSGSATRRRQSIVDTSTESILEDSIEVARHSDR</sequence>
<dbReference type="GO" id="GO:0007052">
    <property type="term" value="P:mitotic spindle organization"/>
    <property type="evidence" value="ECO:0007669"/>
    <property type="project" value="TreeGrafter"/>
</dbReference>
<dbReference type="Gene3D" id="3.40.850.10">
    <property type="entry name" value="Kinesin motor domain"/>
    <property type="match status" value="1"/>
</dbReference>
<feature type="domain" description="Kinesin motor" evidence="8">
    <location>
        <begin position="5"/>
        <end position="342"/>
    </location>
</feature>
<dbReference type="InterPro" id="IPR019821">
    <property type="entry name" value="Kinesin_motor_CS"/>
</dbReference>
<evidence type="ECO:0000256" key="1">
    <source>
        <dbReference type="ARBA" id="ARBA00004245"/>
    </source>
</evidence>
<evidence type="ECO:0000256" key="5">
    <source>
        <dbReference type="PROSITE-ProRule" id="PRU00283"/>
    </source>
</evidence>
<evidence type="ECO:0000259" key="8">
    <source>
        <dbReference type="PROSITE" id="PS50067"/>
    </source>
</evidence>
<dbReference type="PRINTS" id="PR00380">
    <property type="entry name" value="KINESINHEAVY"/>
</dbReference>
<dbReference type="GO" id="GO:0008017">
    <property type="term" value="F:microtubule binding"/>
    <property type="evidence" value="ECO:0007669"/>
    <property type="project" value="InterPro"/>
</dbReference>
<feature type="compositionally biased region" description="Basic and acidic residues" evidence="7">
    <location>
        <begin position="677"/>
        <end position="690"/>
    </location>
</feature>
<dbReference type="GeneID" id="108878247"/>
<feature type="coiled-coil region" evidence="6">
    <location>
        <begin position="1059"/>
        <end position="1086"/>
    </location>
</feature>
<protein>
    <submittedName>
        <fullName evidence="10">LOW QUALITY PROTEIN: kinesin-like protein KIF27</fullName>
    </submittedName>
</protein>